<dbReference type="PRINTS" id="PR00111">
    <property type="entry name" value="ABHYDROLASE"/>
</dbReference>
<sequence>MTKAVYGFAVLALAAGVMPSAFAAAQPDAGAVFAVPHQLVDVGGRKMNIYCSGQGATTVVFDSPSGDAGWGWYRVQPEVARHTRACVYDRAGLGFSDPAKRPNTSENVVEDLHKLLAAAGEKAPYVLVGNSLGGANVQVFTYRYPKEVKGLVLVEAQHEDETSRLDKVTQGKIKQVYTMIAAQNKYCLAAAEKGFKAGSEEQTNCVDNEAAIAKVFGPKLAAAISASTAKPGFWRANVAEYDGIAASDEQLRKLRRPFGDLPVVVLTRGVSPYAIPGQPQSAMNKATEDENFAVQKEYLKLTTRGTQRVVAGAGHVIQAEKPEAVVAAVLEVLKQVK</sequence>
<dbReference type="EMBL" id="JAADJT010000006">
    <property type="protein sequence ID" value="NGZ85692.1"/>
    <property type="molecule type" value="Genomic_DNA"/>
</dbReference>
<dbReference type="InterPro" id="IPR029058">
    <property type="entry name" value="AB_hydrolase_fold"/>
</dbReference>
<keyword evidence="1" id="KW-0732">Signal</keyword>
<proteinExistence type="predicted"/>
<evidence type="ECO:0000313" key="4">
    <source>
        <dbReference type="Proteomes" id="UP000666369"/>
    </source>
</evidence>
<evidence type="ECO:0000313" key="3">
    <source>
        <dbReference type="EMBL" id="NGZ85692.1"/>
    </source>
</evidence>
<evidence type="ECO:0000256" key="1">
    <source>
        <dbReference type="SAM" id="SignalP"/>
    </source>
</evidence>
<dbReference type="Proteomes" id="UP000666369">
    <property type="component" value="Unassembled WGS sequence"/>
</dbReference>
<keyword evidence="3" id="KW-0378">Hydrolase</keyword>
<dbReference type="PANTHER" id="PTHR43798">
    <property type="entry name" value="MONOACYLGLYCEROL LIPASE"/>
    <property type="match status" value="1"/>
</dbReference>
<protein>
    <submittedName>
        <fullName evidence="3">Alpha/beta hydrolase</fullName>
    </submittedName>
</protein>
<dbReference type="GO" id="GO:0016787">
    <property type="term" value="F:hydrolase activity"/>
    <property type="evidence" value="ECO:0007669"/>
    <property type="project" value="UniProtKB-KW"/>
</dbReference>
<dbReference type="InterPro" id="IPR000073">
    <property type="entry name" value="AB_hydrolase_1"/>
</dbReference>
<dbReference type="Pfam" id="PF00561">
    <property type="entry name" value="Abhydrolase_1"/>
    <property type="match status" value="1"/>
</dbReference>
<dbReference type="InterPro" id="IPR050266">
    <property type="entry name" value="AB_hydrolase_sf"/>
</dbReference>
<accession>A0ABX0FM53</accession>
<gene>
    <name evidence="3" type="ORF">GW587_15715</name>
</gene>
<dbReference type="PANTHER" id="PTHR43798:SF33">
    <property type="entry name" value="HYDROLASE, PUTATIVE (AFU_ORTHOLOGUE AFUA_2G14860)-RELATED"/>
    <property type="match status" value="1"/>
</dbReference>
<comment type="caution">
    <text evidence="3">The sequence shown here is derived from an EMBL/GenBank/DDBJ whole genome shotgun (WGS) entry which is preliminary data.</text>
</comment>
<keyword evidence="4" id="KW-1185">Reference proteome</keyword>
<feature type="chain" id="PRO_5046678259" evidence="1">
    <location>
        <begin position="24"/>
        <end position="337"/>
    </location>
</feature>
<evidence type="ECO:0000259" key="2">
    <source>
        <dbReference type="Pfam" id="PF00561"/>
    </source>
</evidence>
<reference evidence="4" key="1">
    <citation type="submission" date="2023-07" db="EMBL/GenBank/DDBJ databases">
        <title>Duganella aceri sp. nov., isolated from tree sap.</title>
        <authorList>
            <person name="Kim I.S."/>
        </authorList>
    </citation>
    <scope>NUCLEOTIDE SEQUENCE [LARGE SCALE GENOMIC DNA]</scope>
    <source>
        <strain evidence="4">SAP-35</strain>
    </source>
</reference>
<dbReference type="Gene3D" id="3.40.50.1820">
    <property type="entry name" value="alpha/beta hydrolase"/>
    <property type="match status" value="1"/>
</dbReference>
<name>A0ABX0FM53_9BURK</name>
<feature type="domain" description="AB hydrolase-1" evidence="2">
    <location>
        <begin position="68"/>
        <end position="167"/>
    </location>
</feature>
<organism evidence="3 4">
    <name type="scientific">Duganella aceris</name>
    <dbReference type="NCBI Taxonomy" id="2703883"/>
    <lineage>
        <taxon>Bacteria</taxon>
        <taxon>Pseudomonadati</taxon>
        <taxon>Pseudomonadota</taxon>
        <taxon>Betaproteobacteria</taxon>
        <taxon>Burkholderiales</taxon>
        <taxon>Oxalobacteraceae</taxon>
        <taxon>Telluria group</taxon>
        <taxon>Duganella</taxon>
    </lineage>
</organism>
<dbReference type="RefSeq" id="WP_166104764.1">
    <property type="nucleotide sequence ID" value="NZ_JAADJT010000006.1"/>
</dbReference>
<dbReference type="SUPFAM" id="SSF53474">
    <property type="entry name" value="alpha/beta-Hydrolases"/>
    <property type="match status" value="1"/>
</dbReference>
<feature type="signal peptide" evidence="1">
    <location>
        <begin position="1"/>
        <end position="23"/>
    </location>
</feature>